<feature type="transmembrane region" description="Helical" evidence="1">
    <location>
        <begin position="7"/>
        <end position="27"/>
    </location>
</feature>
<proteinExistence type="predicted"/>
<reference evidence="3 4" key="1">
    <citation type="submission" date="2019-09" db="EMBL/GenBank/DDBJ databases">
        <title>Genome sequence of Roseospira marina, one of the more divergent members of the non-sulfur purple photosynthetic bacterial family, the Rhodospirillaceae.</title>
        <authorList>
            <person name="Meyer T."/>
            <person name="Kyndt J."/>
        </authorList>
    </citation>
    <scope>NUCLEOTIDE SEQUENCE [LARGE SCALE GENOMIC DNA]</scope>
    <source>
        <strain evidence="3 4">DSM 15113</strain>
    </source>
</reference>
<evidence type="ECO:0000313" key="4">
    <source>
        <dbReference type="Proteomes" id="UP000324065"/>
    </source>
</evidence>
<feature type="transmembrane region" description="Helical" evidence="1">
    <location>
        <begin position="78"/>
        <end position="98"/>
    </location>
</feature>
<dbReference type="RefSeq" id="WP_150062279.1">
    <property type="nucleotide sequence ID" value="NZ_JACHII010000002.1"/>
</dbReference>
<dbReference type="AlphaFoldDB" id="A0A5M6ID73"/>
<feature type="transmembrane region" description="Helical" evidence="1">
    <location>
        <begin position="286"/>
        <end position="306"/>
    </location>
</feature>
<dbReference type="Pfam" id="PF00892">
    <property type="entry name" value="EamA"/>
    <property type="match status" value="1"/>
</dbReference>
<feature type="transmembrane region" description="Helical" evidence="1">
    <location>
        <begin position="163"/>
        <end position="182"/>
    </location>
</feature>
<dbReference type="InterPro" id="IPR000620">
    <property type="entry name" value="EamA_dom"/>
</dbReference>
<protein>
    <submittedName>
        <fullName evidence="3">EamA family transporter</fullName>
    </submittedName>
</protein>
<feature type="transmembrane region" description="Helical" evidence="1">
    <location>
        <begin position="232"/>
        <end position="252"/>
    </location>
</feature>
<keyword evidence="1" id="KW-1133">Transmembrane helix</keyword>
<keyword evidence="4" id="KW-1185">Reference proteome</keyword>
<evidence type="ECO:0000313" key="3">
    <source>
        <dbReference type="EMBL" id="KAA5605568.1"/>
    </source>
</evidence>
<feature type="transmembrane region" description="Helical" evidence="1">
    <location>
        <begin position="135"/>
        <end position="151"/>
    </location>
</feature>
<feature type="transmembrane region" description="Helical" evidence="1">
    <location>
        <begin position="259"/>
        <end position="280"/>
    </location>
</feature>
<evidence type="ECO:0000256" key="1">
    <source>
        <dbReference type="SAM" id="Phobius"/>
    </source>
</evidence>
<dbReference type="EMBL" id="VWPJ01000008">
    <property type="protein sequence ID" value="KAA5605568.1"/>
    <property type="molecule type" value="Genomic_DNA"/>
</dbReference>
<dbReference type="Proteomes" id="UP000324065">
    <property type="component" value="Unassembled WGS sequence"/>
</dbReference>
<dbReference type="OrthoDB" id="5512737at2"/>
<dbReference type="GO" id="GO:0016020">
    <property type="term" value="C:membrane"/>
    <property type="evidence" value="ECO:0007669"/>
    <property type="project" value="InterPro"/>
</dbReference>
<keyword evidence="1" id="KW-0472">Membrane</keyword>
<name>A0A5M6ID73_9PROT</name>
<evidence type="ECO:0000259" key="2">
    <source>
        <dbReference type="Pfam" id="PF00892"/>
    </source>
</evidence>
<dbReference type="SUPFAM" id="SSF103481">
    <property type="entry name" value="Multidrug resistance efflux transporter EmrE"/>
    <property type="match status" value="2"/>
</dbReference>
<sequence>MNRAGAGIGIALAFVCLFILGVMPVIVDSRPTGVDALSFALFLSLWQLLAACPFPMAERLGGRPGLFGPTVPRAVRRRTLAILLLTGGIFGISTYLYVLAVETAGPVGTAIAIQAYPLFAIVWESVALKRRKTGLELLFTALLLAALYVLVTDGTGRIGGLSPWFLVALSVPFLWSIAHVILREVMTRTPITPAQVTLARVLVSVVVLGVVALVGVGPATLAAGLARPDVQAVAALMGAVYYLELIVWFHAVRIIDVSLASSIAVPWPAVTMALTVVVLGEPVAPYQIAILGVVVLSLYGLLYAGARARRAPVGAG</sequence>
<feature type="transmembrane region" description="Helical" evidence="1">
    <location>
        <begin position="202"/>
        <end position="226"/>
    </location>
</feature>
<comment type="caution">
    <text evidence="3">The sequence shown here is derived from an EMBL/GenBank/DDBJ whole genome shotgun (WGS) entry which is preliminary data.</text>
</comment>
<feature type="transmembrane region" description="Helical" evidence="1">
    <location>
        <begin position="39"/>
        <end position="57"/>
    </location>
</feature>
<dbReference type="InterPro" id="IPR037185">
    <property type="entry name" value="EmrE-like"/>
</dbReference>
<gene>
    <name evidence="3" type="ORF">F1188_10020</name>
</gene>
<feature type="transmembrane region" description="Helical" evidence="1">
    <location>
        <begin position="104"/>
        <end position="123"/>
    </location>
</feature>
<organism evidence="3 4">
    <name type="scientific">Roseospira marina</name>
    <dbReference type="NCBI Taxonomy" id="140057"/>
    <lineage>
        <taxon>Bacteria</taxon>
        <taxon>Pseudomonadati</taxon>
        <taxon>Pseudomonadota</taxon>
        <taxon>Alphaproteobacteria</taxon>
        <taxon>Rhodospirillales</taxon>
        <taxon>Rhodospirillaceae</taxon>
        <taxon>Roseospira</taxon>
    </lineage>
</organism>
<feature type="domain" description="EamA" evidence="2">
    <location>
        <begin position="164"/>
        <end position="302"/>
    </location>
</feature>
<accession>A0A5M6ID73</accession>
<keyword evidence="1" id="KW-0812">Transmembrane</keyword>